<keyword evidence="6" id="KW-1185">Reference proteome</keyword>
<dbReference type="InterPro" id="IPR015421">
    <property type="entry name" value="PyrdxlP-dep_Trfase_major"/>
</dbReference>
<dbReference type="InterPro" id="IPR015422">
    <property type="entry name" value="PyrdxlP-dep_Trfase_small"/>
</dbReference>
<evidence type="ECO:0000256" key="4">
    <source>
        <dbReference type="RuleBase" id="RU003560"/>
    </source>
</evidence>
<keyword evidence="3 4" id="KW-0663">Pyridoxal phosphate</keyword>
<evidence type="ECO:0000256" key="2">
    <source>
        <dbReference type="ARBA" id="ARBA00008954"/>
    </source>
</evidence>
<dbReference type="InterPro" id="IPR015424">
    <property type="entry name" value="PyrdxlP-dep_Trfase"/>
</dbReference>
<dbReference type="CDD" id="cd00610">
    <property type="entry name" value="OAT_like"/>
    <property type="match status" value="1"/>
</dbReference>
<dbReference type="Pfam" id="PF00202">
    <property type="entry name" value="Aminotran_3"/>
    <property type="match status" value="1"/>
</dbReference>
<sequence>MPVAPSDRRLYPWAAQASLTPLTVTGARGSWFFDAEGNRHLDLGGQLAYMNVGHGHPKVVEAIQRQAGELAVIGPNFANRPAARLAEMLAEVTPGDLNRTFFTNGGAEAIEYCIRIARQATGRQKIVTRYQSYHGSTLGAVSATGENRRFYSEPGAVGFVKTLDPYRYRCQFCGDRDRCTLACANAVEQTVYGEGPENVAAVIVEPVTGLSGLQPPPEGYLRCLRELCDRHGILLVFDEVITGFCRTGAWFAGQLYDVTPDLMAVAKGLTSGYVPLGASIVSDRVAAYFDHHYLGAGLTYAAHPLACAAGCATLEVYIEEDLAARAAETGRRLQERLSELAARHICVGEARGVGLLGCLELVKDRTTREPLSPQRTEGPLSPEMAEVRKAVLARRAWPLFRWNLIILAPPLNISDEELDEGLAAVEAGLEAGDRALA</sequence>
<dbReference type="EMBL" id="JAEKNR010000136">
    <property type="protein sequence ID" value="MBJ7598917.1"/>
    <property type="molecule type" value="Genomic_DNA"/>
</dbReference>
<proteinExistence type="inferred from homology"/>
<dbReference type="PANTHER" id="PTHR43094:SF1">
    <property type="entry name" value="AMINOTRANSFERASE CLASS-III"/>
    <property type="match status" value="1"/>
</dbReference>
<accession>A0A934K1S5</accession>
<reference evidence="5" key="1">
    <citation type="submission" date="2020-10" db="EMBL/GenBank/DDBJ databases">
        <title>Ca. Dormibacterota MAGs.</title>
        <authorList>
            <person name="Montgomery K."/>
        </authorList>
    </citation>
    <scope>NUCLEOTIDE SEQUENCE [LARGE SCALE GENOMIC DNA]</scope>
    <source>
        <strain evidence="5">SC8812_S17_10</strain>
    </source>
</reference>
<dbReference type="FunFam" id="3.40.640.10:FF:000004">
    <property type="entry name" value="Acetylornithine aminotransferase"/>
    <property type="match status" value="1"/>
</dbReference>
<dbReference type="SUPFAM" id="SSF53383">
    <property type="entry name" value="PLP-dependent transferases"/>
    <property type="match status" value="1"/>
</dbReference>
<dbReference type="GO" id="GO:0008483">
    <property type="term" value="F:transaminase activity"/>
    <property type="evidence" value="ECO:0007669"/>
    <property type="project" value="UniProtKB-KW"/>
</dbReference>
<comment type="similarity">
    <text evidence="2 4">Belongs to the class-III pyridoxal-phosphate-dependent aminotransferase family.</text>
</comment>
<dbReference type="PROSITE" id="PS00600">
    <property type="entry name" value="AA_TRANSFER_CLASS_3"/>
    <property type="match status" value="1"/>
</dbReference>
<name>A0A934K1S5_9BACT</name>
<dbReference type="GO" id="GO:0005829">
    <property type="term" value="C:cytosol"/>
    <property type="evidence" value="ECO:0007669"/>
    <property type="project" value="TreeGrafter"/>
</dbReference>
<dbReference type="PANTHER" id="PTHR43094">
    <property type="entry name" value="AMINOTRANSFERASE"/>
    <property type="match status" value="1"/>
</dbReference>
<evidence type="ECO:0000313" key="5">
    <source>
        <dbReference type="EMBL" id="MBJ7598917.1"/>
    </source>
</evidence>
<dbReference type="Gene3D" id="3.90.1150.10">
    <property type="entry name" value="Aspartate Aminotransferase, domain 1"/>
    <property type="match status" value="1"/>
</dbReference>
<keyword evidence="5" id="KW-0808">Transferase</keyword>
<gene>
    <name evidence="5" type="ORF">JF922_12650</name>
</gene>
<dbReference type="InterPro" id="IPR005814">
    <property type="entry name" value="Aminotrans_3"/>
</dbReference>
<comment type="cofactor">
    <cofactor evidence="1">
        <name>pyridoxal 5'-phosphate</name>
        <dbReference type="ChEBI" id="CHEBI:597326"/>
    </cofactor>
</comment>
<evidence type="ECO:0000256" key="1">
    <source>
        <dbReference type="ARBA" id="ARBA00001933"/>
    </source>
</evidence>
<evidence type="ECO:0000313" key="6">
    <source>
        <dbReference type="Proteomes" id="UP000612893"/>
    </source>
</evidence>
<keyword evidence="5" id="KW-0032">Aminotransferase</keyword>
<organism evidence="5 6">
    <name type="scientific">Candidatus Nephthysia bennettiae</name>
    <dbReference type="NCBI Taxonomy" id="3127016"/>
    <lineage>
        <taxon>Bacteria</taxon>
        <taxon>Bacillati</taxon>
        <taxon>Candidatus Dormiibacterota</taxon>
        <taxon>Candidatus Dormibacteria</taxon>
        <taxon>Candidatus Dormibacterales</taxon>
        <taxon>Candidatus Dormibacteraceae</taxon>
        <taxon>Candidatus Nephthysia</taxon>
    </lineage>
</organism>
<protein>
    <submittedName>
        <fullName evidence="5">Aminotransferase class III-fold pyridoxal phosphate-dependent enzyme</fullName>
    </submittedName>
</protein>
<comment type="caution">
    <text evidence="5">The sequence shown here is derived from an EMBL/GenBank/DDBJ whole genome shotgun (WGS) entry which is preliminary data.</text>
</comment>
<dbReference type="AlphaFoldDB" id="A0A934K1S5"/>
<dbReference type="Proteomes" id="UP000612893">
    <property type="component" value="Unassembled WGS sequence"/>
</dbReference>
<dbReference type="Gene3D" id="3.40.640.10">
    <property type="entry name" value="Type I PLP-dependent aspartate aminotransferase-like (Major domain)"/>
    <property type="match status" value="1"/>
</dbReference>
<evidence type="ECO:0000256" key="3">
    <source>
        <dbReference type="ARBA" id="ARBA00022898"/>
    </source>
</evidence>
<dbReference type="NCBIfam" id="NF004718">
    <property type="entry name" value="PRK06062.1"/>
    <property type="match status" value="1"/>
</dbReference>
<dbReference type="InterPro" id="IPR049704">
    <property type="entry name" value="Aminotrans_3_PPA_site"/>
</dbReference>
<dbReference type="GO" id="GO:0030170">
    <property type="term" value="F:pyridoxal phosphate binding"/>
    <property type="evidence" value="ECO:0007669"/>
    <property type="project" value="InterPro"/>
</dbReference>
<dbReference type="RefSeq" id="WP_338202150.1">
    <property type="nucleotide sequence ID" value="NZ_JAEKNR010000136.1"/>
</dbReference>